<feature type="region of interest" description="Disordered" evidence="1">
    <location>
        <begin position="430"/>
        <end position="560"/>
    </location>
</feature>
<sequence length="1474" mass="159190">MHGLLPPPSLLSNVPAGACPPSPPAGRPAEREGRWPCGRFSSLSVTVPGGYLRASSRSSSELSLSSACSDFSSGSYTWNEGRASSKPSSLNWEKRSSLGSSAPSSICAPTEEQLPARKKECHILQGLRRLQRRKPKESSRSGASKSGYKDCMNSNEGIYSLGTKCVSQGAPKTSPTNRSGSLWSVDKGFPYDSDDADDEYPRPCSTDRWDPSHGKFGGLCGREEKSNAGVPVAATKRPAIAGYDSKERPEKLTSFLSGFLFGGRTRTAVNRSLPPCEASRTEPALSHPRHSDSEPEASEGSGGRLAAQPESDPRRLSRRVAEQLAPRVLRKDHYRAQSADGRPRPLSLVDQLKVSKGAQSEECIAVVFNSGDGRPVQYGSPRTVVLGPNGILRRRPQSEFIGEYTQLAHQGRPTCRQGSDVRNYSVLESPEKPVELHSPGMGRTHNGEGPQRQKPTRSPHSRAHKGHSVPPMVNGASSPKANSTKIPGRSKESPLKVSAEIGGGGGSLAPPSQERSPSSPPVKLSKFGRAPGSGYSAQSPRAAHPNSKLPCRTDWGKGPTSSIPGSPLLMRRHLEPMDCGSALQPSQAISDCTVLGLSPHNSAERVTKTRIPIGLKALVKSPVLLRERSSVSEQRDKDHVNIASTVSATSSTFNLREAPQGAHGSDAASGKSRGGMRPEVRCSSMDVELLPAVVAEDGSLCDEFDAEGRLFKRSISVTTKPHLKPALGMNGAKARSQSFSTHYMQKPSVGASEGSRVRTHIITNTGDRGSSLTRQSSLGDGFQRRSAGGSRESLPQTAVNIRQGFNGVMSGSNSNHGLPSKSAPRAGAQKEVRSLPLIDRLGPKTSRQPAKVASHPHFDSESFAFYSPEPQVEGVGKRLVATNKFDPTRSISKQAGGGGEEPEKLLSPSACTIEEKVMMGIQENVQRGQEQNKSQASEAKHKTGSSIANWFGFRKSKLPALGGKKNDTPKGKEEKKENKIGSVLGGRQTKPDKTKDKKKTEMQCTDSQNQTITDARDKLGSIMDQCHFQTGQHTNHIQHSMSYAGKDQFMKEIVISPQGIPVEKRETKEDIEIHGDAKTQSATQKISLRAEREADLEPEANCQDNMIGSGCQTRTLDSGIGTFPLPDSVARATGRHLPKSTSTPPGRALGAPAGRADDLPPTSPPKSQVPSKCSPRAPPVPSHSPSDCGVSHRGVSDTQTRLAKPTASGVMRGKRLSQSEFGTGPEDHGKEKEKRRSANHSPPTDRRQPFCSFSGGSSSDSKMDAEHDPSAPCLGHDSSLNGTRKTRQAYPEEAELKKGGVENHLSIMDCYQRDVLLQYRREELREAEHYSSSDRERKPQGCRYEGVNSIRRRVSCHCRVLYEVINRTEDSASSRESDLRLARPAAFIHGRPVLRNWGNYGFDVEQWETDTGGGKGRVRRALMRMCRGRWCGKQTASPFDTVSPRTAGQQGEKAGSQPATESPTFGYANPMREP</sequence>
<feature type="compositionally biased region" description="Polar residues" evidence="1">
    <location>
        <begin position="475"/>
        <end position="485"/>
    </location>
</feature>
<dbReference type="OrthoDB" id="8930856at2759"/>
<feature type="region of interest" description="Disordered" evidence="1">
    <location>
        <begin position="1437"/>
        <end position="1474"/>
    </location>
</feature>
<evidence type="ECO:0000313" key="4">
    <source>
        <dbReference type="Proteomes" id="UP001152803"/>
    </source>
</evidence>
<feature type="compositionally biased region" description="Polar residues" evidence="1">
    <location>
        <begin position="763"/>
        <end position="778"/>
    </location>
</feature>
<feature type="compositionally biased region" description="Polar residues" evidence="1">
    <location>
        <begin position="85"/>
        <end position="104"/>
    </location>
</feature>
<feature type="compositionally biased region" description="Basic and acidic residues" evidence="1">
    <location>
        <begin position="1225"/>
        <end position="1236"/>
    </location>
</feature>
<gene>
    <name evidence="3" type="ORF">COCON_G00055180</name>
</gene>
<feature type="region of interest" description="Disordered" evidence="1">
    <location>
        <begin position="125"/>
        <end position="149"/>
    </location>
</feature>
<reference evidence="3" key="1">
    <citation type="journal article" date="2023" name="Science">
        <title>Genome structures resolve the early diversification of teleost fishes.</title>
        <authorList>
            <person name="Parey E."/>
            <person name="Louis A."/>
            <person name="Montfort J."/>
            <person name="Bouchez O."/>
            <person name="Roques C."/>
            <person name="Iampietro C."/>
            <person name="Lluch J."/>
            <person name="Castinel A."/>
            <person name="Donnadieu C."/>
            <person name="Desvignes T."/>
            <person name="Floi Bucao C."/>
            <person name="Jouanno E."/>
            <person name="Wen M."/>
            <person name="Mejri S."/>
            <person name="Dirks R."/>
            <person name="Jansen H."/>
            <person name="Henkel C."/>
            <person name="Chen W.J."/>
            <person name="Zahm M."/>
            <person name="Cabau C."/>
            <person name="Klopp C."/>
            <person name="Thompson A.W."/>
            <person name="Robinson-Rechavi M."/>
            <person name="Braasch I."/>
            <person name="Lecointre G."/>
            <person name="Bobe J."/>
            <person name="Postlethwait J.H."/>
            <person name="Berthelot C."/>
            <person name="Roest Crollius H."/>
            <person name="Guiguen Y."/>
        </authorList>
    </citation>
    <scope>NUCLEOTIDE SEQUENCE</scope>
    <source>
        <strain evidence="3">Concon-B</strain>
    </source>
</reference>
<dbReference type="EMBL" id="JAFJMO010000003">
    <property type="protein sequence ID" value="KAJ8282999.1"/>
    <property type="molecule type" value="Genomic_DNA"/>
</dbReference>
<feature type="compositionally biased region" description="Low complexity" evidence="1">
    <location>
        <begin position="1144"/>
        <end position="1154"/>
    </location>
</feature>
<feature type="domain" description="Nck-associated protein 5 C-terminal" evidence="2">
    <location>
        <begin position="1064"/>
        <end position="1143"/>
    </location>
</feature>
<dbReference type="Proteomes" id="UP001152803">
    <property type="component" value="Unassembled WGS sequence"/>
</dbReference>
<dbReference type="PANTHER" id="PTHR21740">
    <property type="entry name" value="NCK-ASSOCIATED PROTEIN 5"/>
    <property type="match status" value="1"/>
</dbReference>
<feature type="region of interest" description="Disordered" evidence="1">
    <location>
        <begin position="958"/>
        <end position="1010"/>
    </location>
</feature>
<dbReference type="GO" id="GO:0035371">
    <property type="term" value="C:microtubule plus-end"/>
    <property type="evidence" value="ECO:0007669"/>
    <property type="project" value="TreeGrafter"/>
</dbReference>
<evidence type="ECO:0000313" key="3">
    <source>
        <dbReference type="EMBL" id="KAJ8282999.1"/>
    </source>
</evidence>
<dbReference type="GO" id="GO:0001578">
    <property type="term" value="P:microtubule bundle formation"/>
    <property type="evidence" value="ECO:0007669"/>
    <property type="project" value="TreeGrafter"/>
</dbReference>
<dbReference type="PANTHER" id="PTHR21740:SF0">
    <property type="entry name" value="NCK-ASSOCIATED PROTEIN 5"/>
    <property type="match status" value="1"/>
</dbReference>
<evidence type="ECO:0000259" key="2">
    <source>
        <dbReference type="Pfam" id="PF15246"/>
    </source>
</evidence>
<feature type="region of interest" description="Disordered" evidence="1">
    <location>
        <begin position="78"/>
        <end position="111"/>
    </location>
</feature>
<feature type="compositionally biased region" description="Basic and acidic residues" evidence="1">
    <location>
        <begin position="989"/>
        <end position="1001"/>
    </location>
</feature>
<feature type="region of interest" description="Disordered" evidence="1">
    <location>
        <begin position="651"/>
        <end position="678"/>
    </location>
</feature>
<dbReference type="Pfam" id="PF15246">
    <property type="entry name" value="NCKAP5"/>
    <property type="match status" value="2"/>
</dbReference>
<accession>A0A9Q1DWQ4</accession>
<protein>
    <recommendedName>
        <fullName evidence="2">Nck-associated protein 5 C-terminal domain-containing protein</fullName>
    </recommendedName>
</protein>
<dbReference type="InterPro" id="IPR026163">
    <property type="entry name" value="Nckap5l"/>
</dbReference>
<feature type="compositionally biased region" description="Polar residues" evidence="1">
    <location>
        <begin position="926"/>
        <end position="937"/>
    </location>
</feature>
<feature type="region of interest" description="Disordered" evidence="1">
    <location>
        <begin position="1"/>
        <end position="33"/>
    </location>
</feature>
<proteinExistence type="predicted"/>
<feature type="compositionally biased region" description="Polar residues" evidence="1">
    <location>
        <begin position="1437"/>
        <end position="1449"/>
    </location>
</feature>
<feature type="domain" description="Nck-associated protein 5 C-terminal" evidence="2">
    <location>
        <begin position="911"/>
        <end position="1053"/>
    </location>
</feature>
<comment type="caution">
    <text evidence="3">The sequence shown here is derived from an EMBL/GenBank/DDBJ whole genome shotgun (WGS) entry which is preliminary data.</text>
</comment>
<feature type="region of interest" description="Disordered" evidence="1">
    <location>
        <begin position="270"/>
        <end position="343"/>
    </location>
</feature>
<feature type="compositionally biased region" description="Basic and acidic residues" evidence="1">
    <location>
        <begin position="964"/>
        <end position="979"/>
    </location>
</feature>
<keyword evidence="4" id="KW-1185">Reference proteome</keyword>
<feature type="region of interest" description="Disordered" evidence="1">
    <location>
        <begin position="1118"/>
        <end position="1287"/>
    </location>
</feature>
<evidence type="ECO:0000256" key="1">
    <source>
        <dbReference type="SAM" id="MobiDB-lite"/>
    </source>
</evidence>
<feature type="region of interest" description="Disordered" evidence="1">
    <location>
        <begin position="763"/>
        <end position="829"/>
    </location>
</feature>
<name>A0A9Q1DWQ4_CONCO</name>
<organism evidence="3 4">
    <name type="scientific">Conger conger</name>
    <name type="common">Conger eel</name>
    <name type="synonym">Muraena conger</name>
    <dbReference type="NCBI Taxonomy" id="82655"/>
    <lineage>
        <taxon>Eukaryota</taxon>
        <taxon>Metazoa</taxon>
        <taxon>Chordata</taxon>
        <taxon>Craniata</taxon>
        <taxon>Vertebrata</taxon>
        <taxon>Euteleostomi</taxon>
        <taxon>Actinopterygii</taxon>
        <taxon>Neopterygii</taxon>
        <taxon>Teleostei</taxon>
        <taxon>Anguilliformes</taxon>
        <taxon>Congridae</taxon>
        <taxon>Conger</taxon>
    </lineage>
</organism>
<feature type="compositionally biased region" description="Basic and acidic residues" evidence="1">
    <location>
        <begin position="311"/>
        <end position="321"/>
    </location>
</feature>
<dbReference type="InterPro" id="IPR032769">
    <property type="entry name" value="NCKAP5_C"/>
</dbReference>
<feature type="region of interest" description="Disordered" evidence="1">
    <location>
        <begin position="926"/>
        <end position="946"/>
    </location>
</feature>
<dbReference type="GO" id="GO:0007019">
    <property type="term" value="P:microtubule depolymerization"/>
    <property type="evidence" value="ECO:0007669"/>
    <property type="project" value="TreeGrafter"/>
</dbReference>
<feature type="compositionally biased region" description="Basic residues" evidence="1">
    <location>
        <begin position="454"/>
        <end position="467"/>
    </location>
</feature>